<dbReference type="InterPro" id="IPR016156">
    <property type="entry name" value="FAD/NAD-linked_Rdtase_dimer_sf"/>
</dbReference>
<dbReference type="Pfam" id="PF07992">
    <property type="entry name" value="Pyr_redox_2"/>
    <property type="match status" value="1"/>
</dbReference>
<dbReference type="SUPFAM" id="SSF51905">
    <property type="entry name" value="FAD/NAD(P)-binding domain"/>
    <property type="match status" value="1"/>
</dbReference>
<evidence type="ECO:0000256" key="4">
    <source>
        <dbReference type="ARBA" id="ARBA00022827"/>
    </source>
</evidence>
<keyword evidence="9" id="KW-1185">Reference proteome</keyword>
<keyword evidence="5" id="KW-0560">Oxidoreductase</keyword>
<dbReference type="Gene3D" id="3.50.50.60">
    <property type="entry name" value="FAD/NAD(P)-binding domain"/>
    <property type="match status" value="2"/>
</dbReference>
<dbReference type="AlphaFoldDB" id="A0AAV3UD40"/>
<dbReference type="PRINTS" id="PR00411">
    <property type="entry name" value="PNDRDTASEI"/>
</dbReference>
<organism evidence="8 9">
    <name type="scientific">Haladaptatus pallidirubidus</name>
    <dbReference type="NCBI Taxonomy" id="1008152"/>
    <lineage>
        <taxon>Archaea</taxon>
        <taxon>Methanobacteriati</taxon>
        <taxon>Methanobacteriota</taxon>
        <taxon>Stenosarchaea group</taxon>
        <taxon>Halobacteria</taxon>
        <taxon>Halobacteriales</taxon>
        <taxon>Haladaptataceae</taxon>
        <taxon>Haladaptatus</taxon>
    </lineage>
</organism>
<dbReference type="SUPFAM" id="SSF55424">
    <property type="entry name" value="FAD/NAD-linked reductases, dimerisation (C-terminal) domain"/>
    <property type="match status" value="1"/>
</dbReference>
<dbReference type="Pfam" id="PF02852">
    <property type="entry name" value="Pyr_redox_dim"/>
    <property type="match status" value="1"/>
</dbReference>
<comment type="caution">
    <text evidence="8">The sequence shown here is derived from an EMBL/GenBank/DDBJ whole genome shotgun (WGS) entry which is preliminary data.</text>
</comment>
<dbReference type="FunFam" id="3.30.390.30:FF:000001">
    <property type="entry name" value="Dihydrolipoyl dehydrogenase"/>
    <property type="match status" value="1"/>
</dbReference>
<dbReference type="Gene3D" id="3.30.390.30">
    <property type="match status" value="1"/>
</dbReference>
<feature type="domain" description="Pyridine nucleotide-disulphide oxidoreductase dimerisation" evidence="6">
    <location>
        <begin position="343"/>
        <end position="447"/>
    </location>
</feature>
<comment type="cofactor">
    <cofactor evidence="1">
        <name>FAD</name>
        <dbReference type="ChEBI" id="CHEBI:57692"/>
    </cofactor>
</comment>
<dbReference type="PANTHER" id="PTHR43014">
    <property type="entry name" value="MERCURIC REDUCTASE"/>
    <property type="match status" value="1"/>
</dbReference>
<keyword evidence="4" id="KW-0274">FAD</keyword>
<evidence type="ECO:0000259" key="6">
    <source>
        <dbReference type="Pfam" id="PF02852"/>
    </source>
</evidence>
<dbReference type="PANTHER" id="PTHR43014:SF4">
    <property type="entry name" value="PYRIDINE NUCLEOTIDE-DISULFIDE OXIDOREDUCTASE RCLA-RELATED"/>
    <property type="match status" value="1"/>
</dbReference>
<feature type="domain" description="FAD/NAD(P)-binding" evidence="7">
    <location>
        <begin position="4"/>
        <end position="320"/>
    </location>
</feature>
<dbReference type="GO" id="GO:0003955">
    <property type="term" value="F:NAD(P)H dehydrogenase (quinone) activity"/>
    <property type="evidence" value="ECO:0007669"/>
    <property type="project" value="TreeGrafter"/>
</dbReference>
<evidence type="ECO:0000313" key="9">
    <source>
        <dbReference type="Proteomes" id="UP001501729"/>
    </source>
</evidence>
<dbReference type="InterPro" id="IPR001100">
    <property type="entry name" value="Pyr_nuc-diS_OxRdtase"/>
</dbReference>
<name>A0AAV3UD40_9EURY</name>
<dbReference type="PIRSF" id="PIRSF000350">
    <property type="entry name" value="Mercury_reductase_MerA"/>
    <property type="match status" value="1"/>
</dbReference>
<comment type="similarity">
    <text evidence="2">Belongs to the class-I pyridine nucleotide-disulfide oxidoreductase family.</text>
</comment>
<accession>A0AAV3UD40</accession>
<gene>
    <name evidence="8" type="ORF">GCM10025751_05150</name>
</gene>
<evidence type="ECO:0000313" key="8">
    <source>
        <dbReference type="EMBL" id="GAA5042136.1"/>
    </source>
</evidence>
<protein>
    <submittedName>
        <fullName evidence="8">Dihydrolipoyl dehydrogenase</fullName>
    </submittedName>
</protein>
<dbReference type="EMBL" id="BAABKX010000001">
    <property type="protein sequence ID" value="GAA5042136.1"/>
    <property type="molecule type" value="Genomic_DNA"/>
</dbReference>
<dbReference type="InterPro" id="IPR004099">
    <property type="entry name" value="Pyr_nucl-diS_OxRdtase_dimer"/>
</dbReference>
<keyword evidence="3" id="KW-0285">Flavoprotein</keyword>
<dbReference type="GO" id="GO:0050660">
    <property type="term" value="F:flavin adenine dinucleotide binding"/>
    <property type="evidence" value="ECO:0007669"/>
    <property type="project" value="TreeGrafter"/>
</dbReference>
<reference evidence="8 9" key="1">
    <citation type="journal article" date="2019" name="Int. J. Syst. Evol. Microbiol.">
        <title>The Global Catalogue of Microorganisms (GCM) 10K type strain sequencing project: providing services to taxonomists for standard genome sequencing and annotation.</title>
        <authorList>
            <consortium name="The Broad Institute Genomics Platform"/>
            <consortium name="The Broad Institute Genome Sequencing Center for Infectious Disease"/>
            <person name="Wu L."/>
            <person name="Ma J."/>
        </authorList>
    </citation>
    <scope>NUCLEOTIDE SEQUENCE [LARGE SCALE GENOMIC DNA]</scope>
    <source>
        <strain evidence="8 9">JCM 17504</strain>
    </source>
</reference>
<sequence>MEDFDIVVIGGGTGNKVARAGAERGLDVALVERGPIGGTCVNRGCNPSKTLIHRADVAETIARADEFGIDAETIGIDFRGIVREVTETVDGKAEQMEQTIRDHDNLVLYQKEAQFVDDRTLEVGDERIRGEKVVVAGGARPVVPPIDGLDDVDFLTSKDALRLDRQPEHLVVVGGGYIAAELGYFYEALGTSVTIIGRSDVLLSNEDREIAETFTDVARRRHDVYTGHEATAVSQEDDRISVTAEGDHGEEVSVTGDALLVAVGRRPNTDSLGVEAGKIDTDEQGFIATNEYLETSAENVWAQGDIAGNYQFKHAADQEAKYIEKNVLDGEREAVDYSSMGHAIFTSPQVAATGKTEEELREAGREYVVGHCAYEDTVMGKAQKERDGFVKVLAAPDDGDILGCHIVGSDASTLVHEVLLALASGSGTISDVTDTIHIHPALSKVVLKAFEDVE</sequence>
<proteinExistence type="inferred from homology"/>
<evidence type="ECO:0000256" key="2">
    <source>
        <dbReference type="ARBA" id="ARBA00007532"/>
    </source>
</evidence>
<dbReference type="InterPro" id="IPR023753">
    <property type="entry name" value="FAD/NAD-binding_dom"/>
</dbReference>
<evidence type="ECO:0000256" key="5">
    <source>
        <dbReference type="ARBA" id="ARBA00023002"/>
    </source>
</evidence>
<dbReference type="PRINTS" id="PR00368">
    <property type="entry name" value="FADPNR"/>
</dbReference>
<dbReference type="GeneID" id="68615203"/>
<dbReference type="RefSeq" id="WP_227775315.1">
    <property type="nucleotide sequence ID" value="NZ_BAABKX010000001.1"/>
</dbReference>
<dbReference type="Proteomes" id="UP001501729">
    <property type="component" value="Unassembled WGS sequence"/>
</dbReference>
<dbReference type="InterPro" id="IPR036188">
    <property type="entry name" value="FAD/NAD-bd_sf"/>
</dbReference>
<evidence type="ECO:0000256" key="1">
    <source>
        <dbReference type="ARBA" id="ARBA00001974"/>
    </source>
</evidence>
<evidence type="ECO:0000259" key="7">
    <source>
        <dbReference type="Pfam" id="PF07992"/>
    </source>
</evidence>
<dbReference type="NCBIfam" id="NF004946">
    <property type="entry name" value="PRK06292.2-4"/>
    <property type="match status" value="1"/>
</dbReference>
<evidence type="ECO:0000256" key="3">
    <source>
        <dbReference type="ARBA" id="ARBA00022630"/>
    </source>
</evidence>